<feature type="region of interest" description="Disordered" evidence="1">
    <location>
        <begin position="67"/>
        <end position="90"/>
    </location>
</feature>
<feature type="region of interest" description="Disordered" evidence="1">
    <location>
        <begin position="23"/>
        <end position="46"/>
    </location>
</feature>
<evidence type="ECO:0000313" key="2">
    <source>
        <dbReference type="EMBL" id="CAG4978249.1"/>
    </source>
</evidence>
<gene>
    <name evidence="2" type="ORF">PAPOLLO_LOCUS9597</name>
</gene>
<name>A0A8S3WRU7_PARAO</name>
<accession>A0A8S3WRU7</accession>
<keyword evidence="3" id="KW-1185">Reference proteome</keyword>
<evidence type="ECO:0000256" key="1">
    <source>
        <dbReference type="SAM" id="MobiDB-lite"/>
    </source>
</evidence>
<evidence type="ECO:0000313" key="3">
    <source>
        <dbReference type="Proteomes" id="UP000691718"/>
    </source>
</evidence>
<dbReference type="AlphaFoldDB" id="A0A8S3WRU7"/>
<sequence length="123" mass="12967">MLLSDDVGDAGDSTNTVLGTVARKLPDTGSDGTVRGTSGLLESNSCTHWRPAEELATSGLSESNAFTTLDSIDGTSPYEEPEEVHKTSDSLEFNTCTTLDSSDGTAKLETWGSGDAMVVVKRY</sequence>
<comment type="caution">
    <text evidence="2">The sequence shown here is derived from an EMBL/GenBank/DDBJ whole genome shotgun (WGS) entry which is preliminary data.</text>
</comment>
<protein>
    <submittedName>
        <fullName evidence="2">(apollo) hypothetical protein</fullName>
    </submittedName>
</protein>
<dbReference type="EMBL" id="CAJQZP010000693">
    <property type="protein sequence ID" value="CAG4978249.1"/>
    <property type="molecule type" value="Genomic_DNA"/>
</dbReference>
<reference evidence="2" key="1">
    <citation type="submission" date="2021-04" db="EMBL/GenBank/DDBJ databases">
        <authorList>
            <person name="Tunstrom K."/>
        </authorList>
    </citation>
    <scope>NUCLEOTIDE SEQUENCE</scope>
</reference>
<organism evidence="2 3">
    <name type="scientific">Parnassius apollo</name>
    <name type="common">Apollo butterfly</name>
    <name type="synonym">Papilio apollo</name>
    <dbReference type="NCBI Taxonomy" id="110799"/>
    <lineage>
        <taxon>Eukaryota</taxon>
        <taxon>Metazoa</taxon>
        <taxon>Ecdysozoa</taxon>
        <taxon>Arthropoda</taxon>
        <taxon>Hexapoda</taxon>
        <taxon>Insecta</taxon>
        <taxon>Pterygota</taxon>
        <taxon>Neoptera</taxon>
        <taxon>Endopterygota</taxon>
        <taxon>Lepidoptera</taxon>
        <taxon>Glossata</taxon>
        <taxon>Ditrysia</taxon>
        <taxon>Papilionoidea</taxon>
        <taxon>Papilionidae</taxon>
        <taxon>Parnassiinae</taxon>
        <taxon>Parnassini</taxon>
        <taxon>Parnassius</taxon>
        <taxon>Parnassius</taxon>
    </lineage>
</organism>
<dbReference type="OrthoDB" id="7484854at2759"/>
<dbReference type="Proteomes" id="UP000691718">
    <property type="component" value="Unassembled WGS sequence"/>
</dbReference>
<proteinExistence type="predicted"/>